<dbReference type="AlphaFoldDB" id="A0A314YZB7"/>
<gene>
    <name evidence="2" type="ORF">Pyn_06027</name>
</gene>
<feature type="compositionally biased region" description="Basic residues" evidence="1">
    <location>
        <begin position="49"/>
        <end position="58"/>
    </location>
</feature>
<evidence type="ECO:0000313" key="2">
    <source>
        <dbReference type="EMBL" id="PQQ14222.1"/>
    </source>
</evidence>
<sequence>MVGAVTAALGASALLVENQGSYKGDENSECSSNSLMEGNGQREPESLRRHYLKKTKIT</sequence>
<keyword evidence="3" id="KW-1185">Reference proteome</keyword>
<dbReference type="EMBL" id="PJQY01000269">
    <property type="protein sequence ID" value="PQQ14222.1"/>
    <property type="molecule type" value="Genomic_DNA"/>
</dbReference>
<accession>A0A314YZB7</accession>
<organism evidence="2 3">
    <name type="scientific">Prunus yedoensis var. nudiflora</name>
    <dbReference type="NCBI Taxonomy" id="2094558"/>
    <lineage>
        <taxon>Eukaryota</taxon>
        <taxon>Viridiplantae</taxon>
        <taxon>Streptophyta</taxon>
        <taxon>Embryophyta</taxon>
        <taxon>Tracheophyta</taxon>
        <taxon>Spermatophyta</taxon>
        <taxon>Magnoliopsida</taxon>
        <taxon>eudicotyledons</taxon>
        <taxon>Gunneridae</taxon>
        <taxon>Pentapetalae</taxon>
        <taxon>rosids</taxon>
        <taxon>fabids</taxon>
        <taxon>Rosales</taxon>
        <taxon>Rosaceae</taxon>
        <taxon>Amygdaloideae</taxon>
        <taxon>Amygdaleae</taxon>
        <taxon>Prunus</taxon>
    </lineage>
</organism>
<dbReference type="Proteomes" id="UP000250321">
    <property type="component" value="Unassembled WGS sequence"/>
</dbReference>
<evidence type="ECO:0000313" key="3">
    <source>
        <dbReference type="Proteomes" id="UP000250321"/>
    </source>
</evidence>
<comment type="caution">
    <text evidence="2">The sequence shown here is derived from an EMBL/GenBank/DDBJ whole genome shotgun (WGS) entry which is preliminary data.</text>
</comment>
<evidence type="ECO:0000256" key="1">
    <source>
        <dbReference type="SAM" id="MobiDB-lite"/>
    </source>
</evidence>
<reference evidence="2 3" key="1">
    <citation type="submission" date="2018-02" db="EMBL/GenBank/DDBJ databases">
        <title>Draft genome of wild Prunus yedoensis var. nudiflora.</title>
        <authorList>
            <person name="Baek S."/>
            <person name="Kim J.-H."/>
            <person name="Choi K."/>
            <person name="Kim G.-B."/>
            <person name="Cho A."/>
            <person name="Jang H."/>
            <person name="Shin C.-H."/>
            <person name="Yu H.-J."/>
            <person name="Mun J.-H."/>
        </authorList>
    </citation>
    <scope>NUCLEOTIDE SEQUENCE [LARGE SCALE GENOMIC DNA]</scope>
    <source>
        <strain evidence="3">cv. Jeju island</strain>
        <tissue evidence="2">Leaf</tissue>
    </source>
</reference>
<proteinExistence type="predicted"/>
<protein>
    <submittedName>
        <fullName evidence="2">Uncharacterized protein</fullName>
    </submittedName>
</protein>
<name>A0A314YZB7_PRUYE</name>
<feature type="region of interest" description="Disordered" evidence="1">
    <location>
        <begin position="20"/>
        <end position="58"/>
    </location>
</feature>